<proteinExistence type="inferred from homology"/>
<evidence type="ECO:0000256" key="5">
    <source>
        <dbReference type="SAM" id="Phobius"/>
    </source>
</evidence>
<dbReference type="InterPro" id="IPR036400">
    <property type="entry name" value="Cyt_B5-like_heme/steroid_sf"/>
</dbReference>
<dbReference type="SUPFAM" id="SSF81343">
    <property type="entry name" value="Fumarate reductase respiratory complex transmembrane subunits"/>
    <property type="match status" value="1"/>
</dbReference>
<dbReference type="PANTHER" id="PTHR19359">
    <property type="entry name" value="CYTOCHROME B5"/>
    <property type="match status" value="1"/>
</dbReference>
<feature type="domain" description="Cytochrome b5 heme-binding" evidence="6">
    <location>
        <begin position="82"/>
        <end position="158"/>
    </location>
</feature>
<keyword evidence="3" id="KW-0408">Iron</keyword>
<feature type="transmembrane region" description="Helical" evidence="5">
    <location>
        <begin position="514"/>
        <end position="535"/>
    </location>
</feature>
<feature type="transmembrane region" description="Helical" evidence="5">
    <location>
        <begin position="591"/>
        <end position="611"/>
    </location>
</feature>
<organism evidence="7 8">
    <name type="scientific">Perkinsus chesapeaki</name>
    <name type="common">Clam parasite</name>
    <name type="synonym">Perkinsus andrewsi</name>
    <dbReference type="NCBI Taxonomy" id="330153"/>
    <lineage>
        <taxon>Eukaryota</taxon>
        <taxon>Sar</taxon>
        <taxon>Alveolata</taxon>
        <taxon>Perkinsozoa</taxon>
        <taxon>Perkinsea</taxon>
        <taxon>Perkinsida</taxon>
        <taxon>Perkinsidae</taxon>
        <taxon>Perkinsus</taxon>
    </lineage>
</organism>
<keyword evidence="5" id="KW-1133">Transmembrane helix</keyword>
<feature type="transmembrane region" description="Helical" evidence="5">
    <location>
        <begin position="480"/>
        <end position="502"/>
    </location>
</feature>
<evidence type="ECO:0000256" key="4">
    <source>
        <dbReference type="ARBA" id="ARBA00038168"/>
    </source>
</evidence>
<comment type="caution">
    <text evidence="7">The sequence shown here is derived from an EMBL/GenBank/DDBJ whole genome shotgun (WGS) entry which is preliminary data.</text>
</comment>
<dbReference type="PRINTS" id="PR00363">
    <property type="entry name" value="CYTOCHROMEB5"/>
</dbReference>
<feature type="domain" description="Cytochrome b5 heme-binding" evidence="6">
    <location>
        <begin position="7"/>
        <end position="82"/>
    </location>
</feature>
<dbReference type="Gene3D" id="3.10.120.10">
    <property type="entry name" value="Cytochrome b5-like heme/steroid binding domain"/>
    <property type="match status" value="5"/>
</dbReference>
<comment type="similarity">
    <text evidence="4">Belongs to the cytochrome b5 family.</text>
</comment>
<evidence type="ECO:0000259" key="6">
    <source>
        <dbReference type="PROSITE" id="PS50255"/>
    </source>
</evidence>
<keyword evidence="1" id="KW-0349">Heme</keyword>
<evidence type="ECO:0000313" key="8">
    <source>
        <dbReference type="Proteomes" id="UP000591131"/>
    </source>
</evidence>
<dbReference type="SMART" id="SM01117">
    <property type="entry name" value="Cyt-b5"/>
    <property type="match status" value="5"/>
</dbReference>
<keyword evidence="8" id="KW-1185">Reference proteome</keyword>
<dbReference type="PROSITE" id="PS00191">
    <property type="entry name" value="CYTOCHROME_B5_1"/>
    <property type="match status" value="3"/>
</dbReference>
<gene>
    <name evidence="7" type="ORF">FOL47_005067</name>
</gene>
<dbReference type="AlphaFoldDB" id="A0A7J6M042"/>
<dbReference type="InterPro" id="IPR001199">
    <property type="entry name" value="Cyt_B5-like_heme/steroid-bd"/>
</dbReference>
<feature type="domain" description="Cytochrome b5 heme-binding" evidence="6">
    <location>
        <begin position="263"/>
        <end position="339"/>
    </location>
</feature>
<dbReference type="GO" id="GO:0016020">
    <property type="term" value="C:membrane"/>
    <property type="evidence" value="ECO:0007669"/>
    <property type="project" value="InterPro"/>
</dbReference>
<keyword evidence="5" id="KW-0472">Membrane</keyword>
<feature type="transmembrane region" description="Helical" evidence="5">
    <location>
        <begin position="555"/>
        <end position="579"/>
    </location>
</feature>
<sequence length="743" mass="82359">MQQQPDQKVYTIQQVAKHNRPDDCWIVLNGNVIDCTKYLQNHPGGPLSITAFAGTDCSLEFNTVHDKELMDKFEDLIIGTLSEGIPMSEVEKHREPEDCWVVINGMVVDVTKYQHDHPGGAIALTSFGGTDCSLEYNTCHAKSLLEEEAGQYILGPVMVQKKQRRKSRRSTSIAAGGGGLSMSEVGKHTSKSDCWVVVNDFVLNVTAFLSEHPGGEAAIMQYAGKDASEEWNMIHQPEVLQKYGGKYIIGKIGAAAAPASKGGNALTLDEVAKHNTKDDCWIVVNNMVYNVTEFLAVHPGGEAAIMAYAGKDASEQWNMIHPADTMEKYGKKYEVAELGSMMGGANGGAGVLDESEVAKHTSEDDCWVIINGKVYDVTKWLPLHPGGVAAIMAYAGKDATEQFNMIHPEGTLENHGKTYFVGDLGSVPAAASIGNSLAQPLLEKSSLASKHWWSEERNTAAEYGPLGPSITTFSVRYTCALAYFILMLGYEIGATVFTAKNFKVLHDKSGLTRAALFMIFFVTIHGLGNLHIFAGPDHFNSYGYFLNHPVPWGKLMLPVELYLLFAGLMHVVVACVRTYKFKKISMGVDQLWMAISGVFLLAFIVVHLTQFRLVSEDAAPKYYFRSKWMYPFFCEKDDTSCEVVHFKDLYRMEMELFSNLGWCAFYLIGVIFFISHGKEGIRKIITSHSLIPRSRKASVISLAEAIIIFIGLCYLSFPVYCYLCPIRDWDAYQAQQPHPHKSP</sequence>
<accession>A0A7J6M042</accession>
<protein>
    <recommendedName>
        <fullName evidence="6">Cytochrome b5 heme-binding domain-containing protein</fullName>
    </recommendedName>
</protein>
<reference evidence="7 8" key="1">
    <citation type="submission" date="2020-04" db="EMBL/GenBank/DDBJ databases">
        <title>Perkinsus chesapeaki whole genome sequence.</title>
        <authorList>
            <person name="Bogema D.R."/>
        </authorList>
    </citation>
    <scope>NUCLEOTIDE SEQUENCE [LARGE SCALE GENOMIC DNA]</scope>
    <source>
        <strain evidence="7">ATCC PRA-425</strain>
    </source>
</reference>
<dbReference type="Proteomes" id="UP000591131">
    <property type="component" value="Unassembled WGS sequence"/>
</dbReference>
<name>A0A7J6M042_PERCH</name>
<evidence type="ECO:0000256" key="1">
    <source>
        <dbReference type="ARBA" id="ARBA00022617"/>
    </source>
</evidence>
<feature type="domain" description="Cytochrome b5 heme-binding" evidence="6">
    <location>
        <begin position="180"/>
        <end position="253"/>
    </location>
</feature>
<dbReference type="PROSITE" id="PS50255">
    <property type="entry name" value="CYTOCHROME_B5_2"/>
    <property type="match status" value="5"/>
</dbReference>
<evidence type="ECO:0000256" key="3">
    <source>
        <dbReference type="ARBA" id="ARBA00023004"/>
    </source>
</evidence>
<feature type="domain" description="Cytochrome b5 heme-binding" evidence="6">
    <location>
        <begin position="349"/>
        <end position="425"/>
    </location>
</feature>
<evidence type="ECO:0000313" key="7">
    <source>
        <dbReference type="EMBL" id="KAF4664580.1"/>
    </source>
</evidence>
<feature type="transmembrane region" description="Helical" evidence="5">
    <location>
        <begin position="656"/>
        <end position="676"/>
    </location>
</feature>
<dbReference type="OrthoDB" id="260519at2759"/>
<keyword evidence="2" id="KW-0479">Metal-binding</keyword>
<dbReference type="InterPro" id="IPR034804">
    <property type="entry name" value="SQR/QFR_C/D"/>
</dbReference>
<dbReference type="Gene3D" id="1.20.1300.10">
    <property type="entry name" value="Fumarate reductase/succinate dehydrogenase, transmembrane subunit"/>
    <property type="match status" value="1"/>
</dbReference>
<keyword evidence="5" id="KW-0812">Transmembrane</keyword>
<dbReference type="InterPro" id="IPR018506">
    <property type="entry name" value="Cyt_B5_heme-BS"/>
</dbReference>
<dbReference type="SUPFAM" id="SSF55856">
    <property type="entry name" value="Cytochrome b5-like heme/steroid binding domain"/>
    <property type="match status" value="5"/>
</dbReference>
<dbReference type="GO" id="GO:0020037">
    <property type="term" value="F:heme binding"/>
    <property type="evidence" value="ECO:0007669"/>
    <property type="project" value="InterPro"/>
</dbReference>
<dbReference type="Pfam" id="PF00173">
    <property type="entry name" value="Cyt-b5"/>
    <property type="match status" value="5"/>
</dbReference>
<dbReference type="GO" id="GO:0046872">
    <property type="term" value="F:metal ion binding"/>
    <property type="evidence" value="ECO:0007669"/>
    <property type="project" value="UniProtKB-KW"/>
</dbReference>
<dbReference type="InterPro" id="IPR050668">
    <property type="entry name" value="Cytochrome_b5"/>
</dbReference>
<feature type="transmembrane region" description="Helical" evidence="5">
    <location>
        <begin position="697"/>
        <end position="717"/>
    </location>
</feature>
<evidence type="ECO:0000256" key="2">
    <source>
        <dbReference type="ARBA" id="ARBA00022723"/>
    </source>
</evidence>
<dbReference type="EMBL" id="JAAPAO010000284">
    <property type="protein sequence ID" value="KAF4664580.1"/>
    <property type="molecule type" value="Genomic_DNA"/>
</dbReference>